<keyword evidence="1" id="KW-0808">Transferase</keyword>
<evidence type="ECO:0000313" key="1">
    <source>
        <dbReference type="EMBL" id="GBP40924.1"/>
    </source>
</evidence>
<dbReference type="PANTHER" id="PTHR23065:SF11">
    <property type="entry name" value="SYNDAPIN, ISOFORM C"/>
    <property type="match status" value="1"/>
</dbReference>
<dbReference type="Gene3D" id="1.20.1270.60">
    <property type="entry name" value="Arfaptin homology (AH) domain/BAR domain"/>
    <property type="match status" value="1"/>
</dbReference>
<keyword evidence="1" id="KW-0418">Kinase</keyword>
<dbReference type="GO" id="GO:0030100">
    <property type="term" value="P:regulation of endocytosis"/>
    <property type="evidence" value="ECO:0007669"/>
    <property type="project" value="TreeGrafter"/>
</dbReference>
<accession>A0A4C1VSY1</accession>
<dbReference type="PANTHER" id="PTHR23065">
    <property type="entry name" value="PROLINE-SERINE-THREONINE PHOSPHATASE INTERACTING PROTEIN 1"/>
    <property type="match status" value="1"/>
</dbReference>
<gene>
    <name evidence="1" type="primary">Pacsin3</name>
    <name evidence="1" type="ORF">EVAR_88985_1</name>
</gene>
<dbReference type="Proteomes" id="UP000299102">
    <property type="component" value="Unassembled WGS sequence"/>
</dbReference>
<name>A0A4C1VSY1_EUMVA</name>
<organism evidence="1 2">
    <name type="scientific">Eumeta variegata</name>
    <name type="common">Bagworm moth</name>
    <name type="synonym">Eumeta japonica</name>
    <dbReference type="NCBI Taxonomy" id="151549"/>
    <lineage>
        <taxon>Eukaryota</taxon>
        <taxon>Metazoa</taxon>
        <taxon>Ecdysozoa</taxon>
        <taxon>Arthropoda</taxon>
        <taxon>Hexapoda</taxon>
        <taxon>Insecta</taxon>
        <taxon>Pterygota</taxon>
        <taxon>Neoptera</taxon>
        <taxon>Endopterygota</taxon>
        <taxon>Lepidoptera</taxon>
        <taxon>Glossata</taxon>
        <taxon>Ditrysia</taxon>
        <taxon>Tineoidea</taxon>
        <taxon>Psychidae</taxon>
        <taxon>Oiketicinae</taxon>
        <taxon>Eumeta</taxon>
    </lineage>
</organism>
<sequence>MAERVAKSKEEVSRLRDKYQAALAEISAYNPRYIEDMGGVFDRCQQMEAQRLTFFKEALFSFHKCLNISQDPTYVSATIVVSDCERARTSLVLHSHDAISGLL</sequence>
<dbReference type="GO" id="GO:0005543">
    <property type="term" value="F:phospholipid binding"/>
    <property type="evidence" value="ECO:0007669"/>
    <property type="project" value="TreeGrafter"/>
</dbReference>
<dbReference type="EMBL" id="BGZK01000389">
    <property type="protein sequence ID" value="GBP40924.1"/>
    <property type="molecule type" value="Genomic_DNA"/>
</dbReference>
<comment type="caution">
    <text evidence="1">The sequence shown here is derived from an EMBL/GenBank/DDBJ whole genome shotgun (WGS) entry which is preliminary data.</text>
</comment>
<keyword evidence="2" id="KW-1185">Reference proteome</keyword>
<dbReference type="GO" id="GO:0097320">
    <property type="term" value="P:plasma membrane tubulation"/>
    <property type="evidence" value="ECO:0007669"/>
    <property type="project" value="TreeGrafter"/>
</dbReference>
<dbReference type="GO" id="GO:0005768">
    <property type="term" value="C:endosome"/>
    <property type="evidence" value="ECO:0007669"/>
    <property type="project" value="TreeGrafter"/>
</dbReference>
<dbReference type="OrthoDB" id="10255128at2759"/>
<dbReference type="AlphaFoldDB" id="A0A4C1VSY1"/>
<dbReference type="InterPro" id="IPR027267">
    <property type="entry name" value="AH/BAR_dom_sf"/>
</dbReference>
<reference evidence="1 2" key="1">
    <citation type="journal article" date="2019" name="Commun. Biol.">
        <title>The bagworm genome reveals a unique fibroin gene that provides high tensile strength.</title>
        <authorList>
            <person name="Kono N."/>
            <person name="Nakamura H."/>
            <person name="Ohtoshi R."/>
            <person name="Tomita M."/>
            <person name="Numata K."/>
            <person name="Arakawa K."/>
        </authorList>
    </citation>
    <scope>NUCLEOTIDE SEQUENCE [LARGE SCALE GENOMIC DNA]</scope>
</reference>
<protein>
    <submittedName>
        <fullName evidence="1">Protein kinase C and casein kinase II substrate protein 3</fullName>
    </submittedName>
</protein>
<dbReference type="GO" id="GO:0016301">
    <property type="term" value="F:kinase activity"/>
    <property type="evidence" value="ECO:0007669"/>
    <property type="project" value="UniProtKB-KW"/>
</dbReference>
<evidence type="ECO:0000313" key="2">
    <source>
        <dbReference type="Proteomes" id="UP000299102"/>
    </source>
</evidence>
<dbReference type="STRING" id="151549.A0A4C1VSY1"/>
<dbReference type="GO" id="GO:0005886">
    <property type="term" value="C:plasma membrane"/>
    <property type="evidence" value="ECO:0007669"/>
    <property type="project" value="TreeGrafter"/>
</dbReference>
<dbReference type="SUPFAM" id="SSF103657">
    <property type="entry name" value="BAR/IMD domain-like"/>
    <property type="match status" value="1"/>
</dbReference>
<dbReference type="GO" id="GO:0007010">
    <property type="term" value="P:cytoskeleton organization"/>
    <property type="evidence" value="ECO:0007669"/>
    <property type="project" value="TreeGrafter"/>
</dbReference>
<proteinExistence type="predicted"/>